<accession>A0A0C9SUH4</accession>
<dbReference type="OrthoDB" id="2692910at2759"/>
<feature type="region of interest" description="Disordered" evidence="1">
    <location>
        <begin position="13"/>
        <end position="73"/>
    </location>
</feature>
<gene>
    <name evidence="2" type="ORF">PAXINDRAFT_14465</name>
</gene>
<dbReference type="EMBL" id="KN819360">
    <property type="protein sequence ID" value="KIJ12704.1"/>
    <property type="molecule type" value="Genomic_DNA"/>
</dbReference>
<protein>
    <submittedName>
        <fullName evidence="2">Uncharacterized protein</fullName>
    </submittedName>
</protein>
<dbReference type="Proteomes" id="UP000053647">
    <property type="component" value="Unassembled WGS sequence"/>
</dbReference>
<evidence type="ECO:0000256" key="1">
    <source>
        <dbReference type="SAM" id="MobiDB-lite"/>
    </source>
</evidence>
<reference evidence="3" key="2">
    <citation type="submission" date="2015-01" db="EMBL/GenBank/DDBJ databases">
        <title>Evolutionary Origins and Diversification of the Mycorrhizal Mutualists.</title>
        <authorList>
            <consortium name="DOE Joint Genome Institute"/>
            <consortium name="Mycorrhizal Genomics Consortium"/>
            <person name="Kohler A."/>
            <person name="Kuo A."/>
            <person name="Nagy L.G."/>
            <person name="Floudas D."/>
            <person name="Copeland A."/>
            <person name="Barry K.W."/>
            <person name="Cichocki N."/>
            <person name="Veneault-Fourrey C."/>
            <person name="LaButti K."/>
            <person name="Lindquist E.A."/>
            <person name="Lipzen A."/>
            <person name="Lundell T."/>
            <person name="Morin E."/>
            <person name="Murat C."/>
            <person name="Riley R."/>
            <person name="Ohm R."/>
            <person name="Sun H."/>
            <person name="Tunlid A."/>
            <person name="Henrissat B."/>
            <person name="Grigoriev I.V."/>
            <person name="Hibbett D.S."/>
            <person name="Martin F."/>
        </authorList>
    </citation>
    <scope>NUCLEOTIDE SEQUENCE [LARGE SCALE GENOMIC DNA]</scope>
    <source>
        <strain evidence="3">ATCC 200175</strain>
    </source>
</reference>
<dbReference type="HOGENOM" id="CLU_046026_0_0_1"/>
<evidence type="ECO:0000313" key="3">
    <source>
        <dbReference type="Proteomes" id="UP000053647"/>
    </source>
</evidence>
<name>A0A0C9SUH4_PAXIN</name>
<sequence>MSMRKARAAHVAAQCFDLPPSSPPPAASESSNDDSGSWCDEALKQKKVKKSHLNAQPTVDKGKSRAVNPEEVPNLKKRGNLSADALAEIWEFADEIKAKALTLGAQIWEILLGHSTSRDKFNEIITNKYHLLMQDIPKDDLAARRDKMKDIYEWTENDTTTASTNRTVKLVASRVDFAKTQFLGLAEAWSNLEDIEIVGVVMYVGHDPAGRPTSRVFGGSNVFDVKSIKLNPLRQAVFPYLMRKLGSLYDNEKGDDTDPPLPDEVDITLLPEIQMEVWDKAELQLAPHNPAISKVPLIIADDGIHLVVVVDAPKWQKAHGQEEIWQQELAATRPKKA</sequence>
<dbReference type="AlphaFoldDB" id="A0A0C9SUH4"/>
<keyword evidence="3" id="KW-1185">Reference proteome</keyword>
<evidence type="ECO:0000313" key="2">
    <source>
        <dbReference type="EMBL" id="KIJ12704.1"/>
    </source>
</evidence>
<reference evidence="2 3" key="1">
    <citation type="submission" date="2014-06" db="EMBL/GenBank/DDBJ databases">
        <authorList>
            <consortium name="DOE Joint Genome Institute"/>
            <person name="Kuo A."/>
            <person name="Kohler A."/>
            <person name="Nagy L.G."/>
            <person name="Floudas D."/>
            <person name="Copeland A."/>
            <person name="Barry K.W."/>
            <person name="Cichocki N."/>
            <person name="Veneault-Fourrey C."/>
            <person name="LaButti K."/>
            <person name="Lindquist E.A."/>
            <person name="Lipzen A."/>
            <person name="Lundell T."/>
            <person name="Morin E."/>
            <person name="Murat C."/>
            <person name="Sun H."/>
            <person name="Tunlid A."/>
            <person name="Henrissat B."/>
            <person name="Grigoriev I.V."/>
            <person name="Hibbett D.S."/>
            <person name="Martin F."/>
            <person name="Nordberg H.P."/>
            <person name="Cantor M.N."/>
            <person name="Hua S.X."/>
        </authorList>
    </citation>
    <scope>NUCLEOTIDE SEQUENCE [LARGE SCALE GENOMIC DNA]</scope>
    <source>
        <strain evidence="2 3">ATCC 200175</strain>
    </source>
</reference>
<organism evidence="2 3">
    <name type="scientific">Paxillus involutus ATCC 200175</name>
    <dbReference type="NCBI Taxonomy" id="664439"/>
    <lineage>
        <taxon>Eukaryota</taxon>
        <taxon>Fungi</taxon>
        <taxon>Dikarya</taxon>
        <taxon>Basidiomycota</taxon>
        <taxon>Agaricomycotina</taxon>
        <taxon>Agaricomycetes</taxon>
        <taxon>Agaricomycetidae</taxon>
        <taxon>Boletales</taxon>
        <taxon>Paxilineae</taxon>
        <taxon>Paxillaceae</taxon>
        <taxon>Paxillus</taxon>
    </lineage>
</organism>
<proteinExistence type="predicted"/>